<keyword evidence="7" id="KW-1185">Reference proteome</keyword>
<keyword evidence="4 5" id="KW-0472">Membrane</keyword>
<dbReference type="AlphaFoldDB" id="A0AAW1ITS8"/>
<dbReference type="EMBL" id="JASPKY010000543">
    <property type="protein sequence ID" value="KAK9693400.1"/>
    <property type="molecule type" value="Genomic_DNA"/>
</dbReference>
<evidence type="ECO:0000256" key="4">
    <source>
        <dbReference type="ARBA" id="ARBA00023136"/>
    </source>
</evidence>
<keyword evidence="2 5" id="KW-0812">Transmembrane</keyword>
<evidence type="ECO:0000313" key="6">
    <source>
        <dbReference type="EMBL" id="KAK9693400.1"/>
    </source>
</evidence>
<keyword evidence="3 5" id="KW-1133">Transmembrane helix</keyword>
<feature type="transmembrane region" description="Helical" evidence="5">
    <location>
        <begin position="58"/>
        <end position="79"/>
    </location>
</feature>
<evidence type="ECO:0000256" key="2">
    <source>
        <dbReference type="ARBA" id="ARBA00022692"/>
    </source>
</evidence>
<dbReference type="Proteomes" id="UP001458880">
    <property type="component" value="Unassembled WGS sequence"/>
</dbReference>
<evidence type="ECO:0000313" key="7">
    <source>
        <dbReference type="Proteomes" id="UP001458880"/>
    </source>
</evidence>
<evidence type="ECO:0000256" key="1">
    <source>
        <dbReference type="ARBA" id="ARBA00004141"/>
    </source>
</evidence>
<accession>A0AAW1ITS8</accession>
<feature type="transmembrane region" description="Helical" evidence="5">
    <location>
        <begin position="29"/>
        <end position="52"/>
    </location>
</feature>
<organism evidence="6 7">
    <name type="scientific">Popillia japonica</name>
    <name type="common">Japanese beetle</name>
    <dbReference type="NCBI Taxonomy" id="7064"/>
    <lineage>
        <taxon>Eukaryota</taxon>
        <taxon>Metazoa</taxon>
        <taxon>Ecdysozoa</taxon>
        <taxon>Arthropoda</taxon>
        <taxon>Hexapoda</taxon>
        <taxon>Insecta</taxon>
        <taxon>Pterygota</taxon>
        <taxon>Neoptera</taxon>
        <taxon>Endopterygota</taxon>
        <taxon>Coleoptera</taxon>
        <taxon>Polyphaga</taxon>
        <taxon>Scarabaeiformia</taxon>
        <taxon>Scarabaeidae</taxon>
        <taxon>Rutelinae</taxon>
        <taxon>Popillia</taxon>
    </lineage>
</organism>
<feature type="transmembrane region" description="Helical" evidence="5">
    <location>
        <begin position="100"/>
        <end position="120"/>
    </location>
</feature>
<gene>
    <name evidence="6" type="ORF">QE152_g34229</name>
</gene>
<name>A0AAW1ITS8_POPJA</name>
<proteinExistence type="predicted"/>
<comment type="caution">
    <text evidence="6">The sequence shown here is derived from an EMBL/GenBank/DDBJ whole genome shotgun (WGS) entry which is preliminary data.</text>
</comment>
<sequence>MLKKRVICLRPTCPYLLEPSSSFKKYCDYLVLATIIVQSLVLPYLCFFFKRLNAVKDGWLYMLDVIFIFGLYLEMSTAVKTHKKTLMKVSEIFIYKSKLFTTWVDIFSTIALEMVASLMGLDSRSMNLFRLNRVLRVYKVFWLIQRAELNVWICYIRIRLKVFWLIQRAELNVWICYIRIRLAKYFLLFSYSIYFASCVVYGTTCFWKCSRYGWMFTAIYSFIYPQLAFGNAVVTDGCPITPLFTL</sequence>
<dbReference type="GO" id="GO:0016020">
    <property type="term" value="C:membrane"/>
    <property type="evidence" value="ECO:0007669"/>
    <property type="project" value="UniProtKB-SubCell"/>
</dbReference>
<protein>
    <recommendedName>
        <fullName evidence="8">Ion transport domain-containing protein</fullName>
    </recommendedName>
</protein>
<reference evidence="6 7" key="1">
    <citation type="journal article" date="2024" name="BMC Genomics">
        <title>De novo assembly and annotation of Popillia japonica's genome with initial clues to its potential as an invasive pest.</title>
        <authorList>
            <person name="Cucini C."/>
            <person name="Boschi S."/>
            <person name="Funari R."/>
            <person name="Cardaioli E."/>
            <person name="Iannotti N."/>
            <person name="Marturano G."/>
            <person name="Paoli F."/>
            <person name="Bruttini M."/>
            <person name="Carapelli A."/>
            <person name="Frati F."/>
            <person name="Nardi F."/>
        </authorList>
    </citation>
    <scope>NUCLEOTIDE SEQUENCE [LARGE SCALE GENOMIC DNA]</scope>
    <source>
        <strain evidence="6">DMR45628</strain>
    </source>
</reference>
<evidence type="ECO:0008006" key="8">
    <source>
        <dbReference type="Google" id="ProtNLM"/>
    </source>
</evidence>
<dbReference type="InterPro" id="IPR027359">
    <property type="entry name" value="Volt_channel_dom_sf"/>
</dbReference>
<feature type="transmembrane region" description="Helical" evidence="5">
    <location>
        <begin position="185"/>
        <end position="202"/>
    </location>
</feature>
<comment type="subcellular location">
    <subcellularLocation>
        <location evidence="1">Membrane</location>
        <topology evidence="1">Multi-pass membrane protein</topology>
    </subcellularLocation>
</comment>
<dbReference type="Gene3D" id="1.20.120.350">
    <property type="entry name" value="Voltage-gated potassium channels. Chain C"/>
    <property type="match status" value="1"/>
</dbReference>
<evidence type="ECO:0000256" key="3">
    <source>
        <dbReference type="ARBA" id="ARBA00022989"/>
    </source>
</evidence>
<evidence type="ECO:0000256" key="5">
    <source>
        <dbReference type="SAM" id="Phobius"/>
    </source>
</evidence>